<feature type="region of interest" description="Disordered" evidence="7">
    <location>
        <begin position="727"/>
        <end position="757"/>
    </location>
</feature>
<dbReference type="Gene3D" id="1.20.1640.10">
    <property type="entry name" value="Multidrug efflux transporter AcrB transmembrane domain"/>
    <property type="match status" value="2"/>
</dbReference>
<feature type="compositionally biased region" description="Basic and acidic residues" evidence="7">
    <location>
        <begin position="748"/>
        <end position="757"/>
    </location>
</feature>
<protein>
    <submittedName>
        <fullName evidence="10">MMPL family transporter</fullName>
    </submittedName>
</protein>
<evidence type="ECO:0000313" key="10">
    <source>
        <dbReference type="EMBL" id="UNS95724.1"/>
    </source>
</evidence>
<feature type="transmembrane region" description="Helical" evidence="8">
    <location>
        <begin position="303"/>
        <end position="324"/>
    </location>
</feature>
<reference evidence="10 11" key="1">
    <citation type="journal article" date="2023" name="Microbiol. Spectr.">
        <title>Synergy between Genome Mining, Metabolomics, and Bioinformatics Uncovers Antibacterial Chlorinated Carbazole Alkaloids and Their Biosynthetic Gene Cluster from Streptomyces tubbatahanensis sp. nov., a Novel Actinomycete Isolated from Sulu Sea, Philippines.</title>
        <authorList>
            <person name="Tenebro C.P."/>
            <person name="Trono D.J.V.L."/>
            <person name="Balida L.A.P."/>
            <person name="Bayog L.K.A."/>
            <person name="Bruna J.R."/>
            <person name="Sabido E.M."/>
            <person name="Caspe D.P.C."/>
            <person name="de Los Santos E.L.C."/>
            <person name="Saludes J.P."/>
            <person name="Dalisay D.S."/>
        </authorList>
    </citation>
    <scope>NUCLEOTIDE SEQUENCE [LARGE SCALE GENOMIC DNA]</scope>
    <source>
        <strain evidence="10 11">DSD3025</strain>
    </source>
</reference>
<comment type="subcellular location">
    <subcellularLocation>
        <location evidence="1">Cell membrane</location>
        <topology evidence="1">Multi-pass membrane protein</topology>
    </subcellularLocation>
</comment>
<feature type="transmembrane region" description="Helical" evidence="8">
    <location>
        <begin position="538"/>
        <end position="560"/>
    </location>
</feature>
<dbReference type="InterPro" id="IPR050545">
    <property type="entry name" value="Mycobact_MmpL"/>
</dbReference>
<dbReference type="RefSeq" id="WP_242749555.1">
    <property type="nucleotide sequence ID" value="NZ_CP093846.1"/>
</dbReference>
<feature type="transmembrane region" description="Helical" evidence="8">
    <location>
        <begin position="565"/>
        <end position="583"/>
    </location>
</feature>
<dbReference type="InterPro" id="IPR000731">
    <property type="entry name" value="SSD"/>
</dbReference>
<feature type="domain" description="SSD" evidence="9">
    <location>
        <begin position="197"/>
        <end position="326"/>
    </location>
</feature>
<evidence type="ECO:0000256" key="2">
    <source>
        <dbReference type="ARBA" id="ARBA00010157"/>
    </source>
</evidence>
<organism evidence="10 11">
    <name type="scientific">Streptomyces tubbatahanensis</name>
    <dbReference type="NCBI Taxonomy" id="2923272"/>
    <lineage>
        <taxon>Bacteria</taxon>
        <taxon>Bacillati</taxon>
        <taxon>Actinomycetota</taxon>
        <taxon>Actinomycetes</taxon>
        <taxon>Kitasatosporales</taxon>
        <taxon>Streptomycetaceae</taxon>
        <taxon>Streptomyces</taxon>
    </lineage>
</organism>
<keyword evidence="11" id="KW-1185">Reference proteome</keyword>
<dbReference type="InterPro" id="IPR004869">
    <property type="entry name" value="MMPL_dom"/>
</dbReference>
<feature type="transmembrane region" description="Helical" evidence="8">
    <location>
        <begin position="366"/>
        <end position="386"/>
    </location>
</feature>
<evidence type="ECO:0000256" key="5">
    <source>
        <dbReference type="ARBA" id="ARBA00022989"/>
    </source>
</evidence>
<evidence type="ECO:0000256" key="7">
    <source>
        <dbReference type="SAM" id="MobiDB-lite"/>
    </source>
</evidence>
<dbReference type="Proteomes" id="UP001202244">
    <property type="component" value="Chromosome"/>
</dbReference>
<evidence type="ECO:0000313" key="11">
    <source>
        <dbReference type="Proteomes" id="UP001202244"/>
    </source>
</evidence>
<sequence>MARFVAGRSKLILYLSGALLVIAGALGGGVIQKLSTGGFIDSSTESAKTAAVMDERFEAGAPNFTLVITDDRGVDSPEVASAGARLTQRLADEKGVEQVVSYWSSGKAESLRGEDGDRALLLARISGDEDAVQRTFEEIKPRYDGTVAGLDVSLGGTALANQEITETTEQDLLRIEMVTFPILLVVMLFVFRTVVAALAPLMVSALTIVSVLFTLRVLTLFMDVSVLATNVATGLGLGLAIDYSLIFIRRYREQLATGADTDAALATSLRTVGRTVLFSAVTVALALAALLVFPFYFLRSFAYAGIPTALFAAIISVTVLPALLKVLGPRIEKGRVLGRKRKAAAAPPGGESAAFWHRLAVTVMRFPLPVAGAVIALLLLLGAPFLDLRMSLQDERVLPAETQSRQFGDDFREHFESQETQALNVVLSDTPGRGERNGQVTSYAERLSRLDNVARVDTEVGSFTDGGRSDPPTPRSSRFTAEHSTYLSVVPHSQSLSEKGRELVADIRAASAPYPVRVGGPAAELTDSIGAMNDRLPLAIGLIAVSSFIVLFLFTGSLLLPFKALILNTLSLSATLGVLVWGFQDGHLEGVVGEFVTTDSITWTVPVLLFCIAFGLSMDYEVFLLSRIKEEYDKTRDNTLSVARGLARTGSMITSAAVLIAIVFLGFIISGIVYLKAIGIGLALAVLMDATLVRGTLVPAFMQLMGRGNWWAPKPLRALHRKVGLHEGEAHPAPSSADDGPSGLAGSQREDSPVGGR</sequence>
<feature type="region of interest" description="Disordered" evidence="7">
    <location>
        <begin position="460"/>
        <end position="480"/>
    </location>
</feature>
<keyword evidence="3" id="KW-1003">Cell membrane</keyword>
<evidence type="ECO:0000256" key="8">
    <source>
        <dbReference type="SAM" id="Phobius"/>
    </source>
</evidence>
<feature type="transmembrane region" description="Helical" evidence="8">
    <location>
        <begin position="276"/>
        <end position="297"/>
    </location>
</feature>
<feature type="transmembrane region" description="Helical" evidence="8">
    <location>
        <begin position="646"/>
        <end position="672"/>
    </location>
</feature>
<feature type="transmembrane region" description="Helical" evidence="8">
    <location>
        <begin position="198"/>
        <end position="221"/>
    </location>
</feature>
<dbReference type="EMBL" id="CP093846">
    <property type="protein sequence ID" value="UNS95724.1"/>
    <property type="molecule type" value="Genomic_DNA"/>
</dbReference>
<proteinExistence type="inferred from homology"/>
<feature type="transmembrane region" description="Helical" evidence="8">
    <location>
        <begin position="678"/>
        <end position="697"/>
    </location>
</feature>
<gene>
    <name evidence="10" type="ORF">MMF93_03885</name>
</gene>
<dbReference type="PROSITE" id="PS50156">
    <property type="entry name" value="SSD"/>
    <property type="match status" value="1"/>
</dbReference>
<feature type="transmembrane region" description="Helical" evidence="8">
    <location>
        <begin position="227"/>
        <end position="248"/>
    </location>
</feature>
<accession>A0ABY3XMT5</accession>
<dbReference type="Pfam" id="PF03176">
    <property type="entry name" value="MMPL"/>
    <property type="match status" value="2"/>
</dbReference>
<keyword evidence="5 8" id="KW-1133">Transmembrane helix</keyword>
<comment type="similarity">
    <text evidence="2">Belongs to the resistance-nodulation-cell division (RND) (TC 2.A.6) family. MmpL subfamily.</text>
</comment>
<evidence type="ECO:0000256" key="1">
    <source>
        <dbReference type="ARBA" id="ARBA00004651"/>
    </source>
</evidence>
<name>A0ABY3XMT5_9ACTN</name>
<dbReference type="PANTHER" id="PTHR33406:SF11">
    <property type="entry name" value="MEMBRANE PROTEIN SCO6666-RELATED"/>
    <property type="match status" value="1"/>
</dbReference>
<evidence type="ECO:0000256" key="3">
    <source>
        <dbReference type="ARBA" id="ARBA00022475"/>
    </source>
</evidence>
<feature type="transmembrane region" description="Helical" evidence="8">
    <location>
        <begin position="603"/>
        <end position="625"/>
    </location>
</feature>
<evidence type="ECO:0000256" key="4">
    <source>
        <dbReference type="ARBA" id="ARBA00022692"/>
    </source>
</evidence>
<evidence type="ECO:0000256" key="6">
    <source>
        <dbReference type="ARBA" id="ARBA00023136"/>
    </source>
</evidence>
<keyword evidence="4 8" id="KW-0812">Transmembrane</keyword>
<evidence type="ECO:0000259" key="9">
    <source>
        <dbReference type="PROSITE" id="PS50156"/>
    </source>
</evidence>
<dbReference type="PANTHER" id="PTHR33406">
    <property type="entry name" value="MEMBRANE PROTEIN MJ1562-RELATED"/>
    <property type="match status" value="1"/>
</dbReference>
<keyword evidence="6 8" id="KW-0472">Membrane</keyword>
<feature type="transmembrane region" description="Helical" evidence="8">
    <location>
        <begin position="172"/>
        <end position="191"/>
    </location>
</feature>
<dbReference type="SUPFAM" id="SSF82866">
    <property type="entry name" value="Multidrug efflux transporter AcrB transmembrane domain"/>
    <property type="match status" value="2"/>
</dbReference>